<dbReference type="AlphaFoldDB" id="A0ABC8RI22"/>
<keyword evidence="2" id="KW-1185">Reference proteome</keyword>
<accession>A0ABC8RI22</accession>
<name>A0ABC8RI22_9AQUA</name>
<comment type="caution">
    <text evidence="1">The sequence shown here is derived from an EMBL/GenBank/DDBJ whole genome shotgun (WGS) entry which is preliminary data.</text>
</comment>
<protein>
    <submittedName>
        <fullName evidence="1">Uncharacterized protein</fullName>
    </submittedName>
</protein>
<sequence>MDPLHRPPPVSLSPITCIQLQKSVTHFRFQLSPNFSALSLSLSLANSQILIWRRIIDDNSCCKGGGRGGYGGGGGHRDNYRDGLFSNWRLKTSFIFCCPEGFNSQD</sequence>
<proteinExistence type="predicted"/>
<dbReference type="Proteomes" id="UP001642360">
    <property type="component" value="Unassembled WGS sequence"/>
</dbReference>
<evidence type="ECO:0000313" key="2">
    <source>
        <dbReference type="Proteomes" id="UP001642360"/>
    </source>
</evidence>
<dbReference type="EMBL" id="CAUOFW020001380">
    <property type="protein sequence ID" value="CAK9144250.1"/>
    <property type="molecule type" value="Genomic_DNA"/>
</dbReference>
<gene>
    <name evidence="1" type="ORF">ILEXP_LOCUS11997</name>
</gene>
<reference evidence="1 2" key="1">
    <citation type="submission" date="2024-02" db="EMBL/GenBank/DDBJ databases">
        <authorList>
            <person name="Vignale AGUSTIN F."/>
            <person name="Sosa J E."/>
            <person name="Modenutti C."/>
        </authorList>
    </citation>
    <scope>NUCLEOTIDE SEQUENCE [LARGE SCALE GENOMIC DNA]</scope>
</reference>
<organism evidence="1 2">
    <name type="scientific">Ilex paraguariensis</name>
    <name type="common">yerba mate</name>
    <dbReference type="NCBI Taxonomy" id="185542"/>
    <lineage>
        <taxon>Eukaryota</taxon>
        <taxon>Viridiplantae</taxon>
        <taxon>Streptophyta</taxon>
        <taxon>Embryophyta</taxon>
        <taxon>Tracheophyta</taxon>
        <taxon>Spermatophyta</taxon>
        <taxon>Magnoliopsida</taxon>
        <taxon>eudicotyledons</taxon>
        <taxon>Gunneridae</taxon>
        <taxon>Pentapetalae</taxon>
        <taxon>asterids</taxon>
        <taxon>campanulids</taxon>
        <taxon>Aquifoliales</taxon>
        <taxon>Aquifoliaceae</taxon>
        <taxon>Ilex</taxon>
    </lineage>
</organism>
<evidence type="ECO:0000313" key="1">
    <source>
        <dbReference type="EMBL" id="CAK9144250.1"/>
    </source>
</evidence>